<protein>
    <recommendedName>
        <fullName evidence="6">Tr-type G domain-containing protein</fullName>
    </recommendedName>
</protein>
<dbReference type="InterPro" id="IPR009000">
    <property type="entry name" value="Transl_B-barrel_sf"/>
</dbReference>
<dbReference type="Pfam" id="PF11987">
    <property type="entry name" value="IF-2"/>
    <property type="match status" value="1"/>
</dbReference>
<evidence type="ECO:0000256" key="1">
    <source>
        <dbReference type="ARBA" id="ARBA00007733"/>
    </source>
</evidence>
<proteinExistence type="inferred from homology"/>
<evidence type="ECO:0000256" key="5">
    <source>
        <dbReference type="ARBA" id="ARBA00023134"/>
    </source>
</evidence>
<dbReference type="CDD" id="cd03702">
    <property type="entry name" value="IF2_mtIF2_II"/>
    <property type="match status" value="1"/>
</dbReference>
<dbReference type="EMBL" id="MEVT01000022">
    <property type="protein sequence ID" value="OGC62278.1"/>
    <property type="molecule type" value="Genomic_DNA"/>
</dbReference>
<dbReference type="InterPro" id="IPR044145">
    <property type="entry name" value="IF2_II"/>
</dbReference>
<keyword evidence="5" id="KW-0342">GTP-binding</keyword>
<keyword evidence="3" id="KW-0547">Nucleotide-binding</keyword>
<dbReference type="Pfam" id="PF22042">
    <property type="entry name" value="EF-G_D2"/>
    <property type="match status" value="1"/>
</dbReference>
<accession>A0A1F4VZ34</accession>
<dbReference type="NCBIfam" id="TIGR00231">
    <property type="entry name" value="small_GTP"/>
    <property type="match status" value="1"/>
</dbReference>
<gene>
    <name evidence="7" type="ORF">A2264_03245</name>
</gene>
<dbReference type="GO" id="GO:0003924">
    <property type="term" value="F:GTPase activity"/>
    <property type="evidence" value="ECO:0007669"/>
    <property type="project" value="InterPro"/>
</dbReference>
<dbReference type="Proteomes" id="UP000176614">
    <property type="component" value="Unassembled WGS sequence"/>
</dbReference>
<evidence type="ECO:0000313" key="8">
    <source>
        <dbReference type="Proteomes" id="UP000176614"/>
    </source>
</evidence>
<dbReference type="GO" id="GO:0005525">
    <property type="term" value="F:GTP binding"/>
    <property type="evidence" value="ECO:0007669"/>
    <property type="project" value="UniProtKB-KW"/>
</dbReference>
<evidence type="ECO:0000259" key="6">
    <source>
        <dbReference type="PROSITE" id="PS51722"/>
    </source>
</evidence>
<dbReference type="FunFam" id="3.40.50.10050:FF:000001">
    <property type="entry name" value="Translation initiation factor IF-2"/>
    <property type="match status" value="1"/>
</dbReference>
<dbReference type="InterPro" id="IPR027417">
    <property type="entry name" value="P-loop_NTPase"/>
</dbReference>
<dbReference type="PANTHER" id="PTHR43381:SF5">
    <property type="entry name" value="TR-TYPE G DOMAIN-CONTAINING PROTEIN"/>
    <property type="match status" value="1"/>
</dbReference>
<dbReference type="SUPFAM" id="SSF52156">
    <property type="entry name" value="Initiation factor IF2/eIF5b, domain 3"/>
    <property type="match status" value="1"/>
</dbReference>
<dbReference type="InterPro" id="IPR015760">
    <property type="entry name" value="TIF_IF2"/>
</dbReference>
<evidence type="ECO:0000313" key="7">
    <source>
        <dbReference type="EMBL" id="OGC62278.1"/>
    </source>
</evidence>
<dbReference type="InterPro" id="IPR023115">
    <property type="entry name" value="TIF_IF2_dom3"/>
</dbReference>
<dbReference type="GO" id="GO:0003743">
    <property type="term" value="F:translation initiation factor activity"/>
    <property type="evidence" value="ECO:0007669"/>
    <property type="project" value="UniProtKB-KW"/>
</dbReference>
<dbReference type="PANTHER" id="PTHR43381">
    <property type="entry name" value="TRANSLATION INITIATION FACTOR IF-2-RELATED"/>
    <property type="match status" value="1"/>
</dbReference>
<dbReference type="FunFam" id="3.40.50.300:FF:000019">
    <property type="entry name" value="Translation initiation factor IF-2"/>
    <property type="match status" value="1"/>
</dbReference>
<dbReference type="AlphaFoldDB" id="A0A1F4VZ34"/>
<comment type="similarity">
    <text evidence="1">Belongs to the TRAFAC class translation factor GTPase superfamily. Classic translation factor GTPase family. IF-2 subfamily.</text>
</comment>
<dbReference type="SUPFAM" id="SSF52540">
    <property type="entry name" value="P-loop containing nucleoside triphosphate hydrolases"/>
    <property type="match status" value="1"/>
</dbReference>
<feature type="domain" description="Tr-type G" evidence="6">
    <location>
        <begin position="10"/>
        <end position="177"/>
    </location>
</feature>
<dbReference type="Gene3D" id="3.40.50.10050">
    <property type="entry name" value="Translation initiation factor IF- 2, domain 3"/>
    <property type="match status" value="1"/>
</dbReference>
<evidence type="ECO:0000256" key="2">
    <source>
        <dbReference type="ARBA" id="ARBA00022540"/>
    </source>
</evidence>
<organism evidence="7 8">
    <name type="scientific">candidate division WWE3 bacterium RIFOXYA2_FULL_46_9</name>
    <dbReference type="NCBI Taxonomy" id="1802636"/>
    <lineage>
        <taxon>Bacteria</taxon>
        <taxon>Katanobacteria</taxon>
    </lineage>
</organism>
<keyword evidence="4" id="KW-0648">Protein biosynthesis</keyword>
<dbReference type="InterPro" id="IPR000795">
    <property type="entry name" value="T_Tr_GTP-bd_dom"/>
</dbReference>
<comment type="caution">
    <text evidence="7">The sequence shown here is derived from an EMBL/GenBank/DDBJ whole genome shotgun (WGS) entry which is preliminary data.</text>
</comment>
<dbReference type="SUPFAM" id="SSF50447">
    <property type="entry name" value="Translation proteins"/>
    <property type="match status" value="2"/>
</dbReference>
<dbReference type="InterPro" id="IPR036925">
    <property type="entry name" value="TIF_IF2_dom3_sf"/>
</dbReference>
<reference evidence="7 8" key="1">
    <citation type="journal article" date="2016" name="Nat. Commun.">
        <title>Thousands of microbial genomes shed light on interconnected biogeochemical processes in an aquifer system.</title>
        <authorList>
            <person name="Anantharaman K."/>
            <person name="Brown C.T."/>
            <person name="Hug L.A."/>
            <person name="Sharon I."/>
            <person name="Castelle C.J."/>
            <person name="Probst A.J."/>
            <person name="Thomas B.C."/>
            <person name="Singh A."/>
            <person name="Wilkins M.J."/>
            <person name="Karaoz U."/>
            <person name="Brodie E.L."/>
            <person name="Williams K.H."/>
            <person name="Hubbard S.S."/>
            <person name="Banfield J.F."/>
        </authorList>
    </citation>
    <scope>NUCLEOTIDE SEQUENCE [LARGE SCALE GENOMIC DNA]</scope>
</reference>
<dbReference type="Gene3D" id="3.40.50.300">
    <property type="entry name" value="P-loop containing nucleotide triphosphate hydrolases"/>
    <property type="match status" value="1"/>
</dbReference>
<dbReference type="GO" id="GO:0005737">
    <property type="term" value="C:cytoplasm"/>
    <property type="evidence" value="ECO:0007669"/>
    <property type="project" value="TreeGrafter"/>
</dbReference>
<evidence type="ECO:0000256" key="3">
    <source>
        <dbReference type="ARBA" id="ARBA00022741"/>
    </source>
</evidence>
<dbReference type="InterPro" id="IPR005225">
    <property type="entry name" value="Small_GTP-bd"/>
</dbReference>
<dbReference type="Gene3D" id="2.40.30.10">
    <property type="entry name" value="Translation factors"/>
    <property type="match status" value="2"/>
</dbReference>
<dbReference type="CDD" id="cd01887">
    <property type="entry name" value="IF2_eIF5B"/>
    <property type="match status" value="1"/>
</dbReference>
<sequence>MRAKTEYKKIRPPIVTVMGHVDHGKTSILDFIRKTNVQAKEYAGITQHIGAYQVTHKNSVITFIDTPGHEAFVQMRARGGKAADIVILVVAAEEGVKPQTKEAISHIKSAKTPLIVAINKIDLPGADLQKTKQQLASENILVEDWGGDIVCVPVSAKTGQGIENLLDAILAQAEIMEIKGSSESEKEAIIVESRLDRQKGYVVTCIVKNGILRIGDQIVAGGHEAKIKLLLDEKGSSVSEAYPSTPVEILGFKDMPKVGDLIVSKGSELAELSAMDDELTILGQKSKKAIGLVLKSDTAGTLEAIKASLAELVSKSVEATYALKFLHTGTGDINDSDVILAGGAKGIVLGFNARISGNVKDLADSQKVTVKSFQTIYDLIDYAKKILEGTAVEEEAKIKGRAQIVKLFKLESGDVIAGCKVIAGSLKPDMRIAIYDKDPAELKVEDEPLYRGSIKKLKRGQDDITVAGRDTECGVLLKPQFDAIQRDLWIEAI</sequence>
<keyword evidence="2" id="KW-0396">Initiation factor</keyword>
<evidence type="ECO:0000256" key="4">
    <source>
        <dbReference type="ARBA" id="ARBA00022917"/>
    </source>
</evidence>
<dbReference type="InterPro" id="IPR053905">
    <property type="entry name" value="EF-G-like_DII"/>
</dbReference>
<dbReference type="Pfam" id="PF00009">
    <property type="entry name" value="GTP_EFTU"/>
    <property type="match status" value="1"/>
</dbReference>
<dbReference type="PROSITE" id="PS51722">
    <property type="entry name" value="G_TR_2"/>
    <property type="match status" value="1"/>
</dbReference>
<name>A0A1F4VZ34_UNCKA</name>